<comment type="catalytic activity">
    <reaction evidence="3">
        <text>[protein]-peptidylproline (omega=180) = [protein]-peptidylproline (omega=0)</text>
        <dbReference type="Rhea" id="RHEA:16237"/>
        <dbReference type="Rhea" id="RHEA-COMP:10747"/>
        <dbReference type="Rhea" id="RHEA-COMP:10748"/>
        <dbReference type="ChEBI" id="CHEBI:83833"/>
        <dbReference type="ChEBI" id="CHEBI:83834"/>
        <dbReference type="EC" id="5.2.1.8"/>
    </reaction>
</comment>
<dbReference type="PROSITE" id="PS50072">
    <property type="entry name" value="CSA_PPIASE_2"/>
    <property type="match status" value="1"/>
</dbReference>
<dbReference type="PANTHER" id="PTHR45625:SF4">
    <property type="entry name" value="PEPTIDYLPROLYL ISOMERASE DOMAIN AND WD REPEAT-CONTAINING PROTEIN 1"/>
    <property type="match status" value="1"/>
</dbReference>
<dbReference type="PRINTS" id="PR00153">
    <property type="entry name" value="CSAPPISMRASE"/>
</dbReference>
<evidence type="ECO:0000256" key="1">
    <source>
        <dbReference type="ARBA" id="ARBA00023110"/>
    </source>
</evidence>
<feature type="domain" description="PPIase cyclophilin-type" evidence="4">
    <location>
        <begin position="51"/>
        <end position="180"/>
    </location>
</feature>
<organism evidence="5 6">
    <name type="scientific">Deinococcus puniceus</name>
    <dbReference type="NCBI Taxonomy" id="1182568"/>
    <lineage>
        <taxon>Bacteria</taxon>
        <taxon>Thermotogati</taxon>
        <taxon>Deinococcota</taxon>
        <taxon>Deinococci</taxon>
        <taxon>Deinococcales</taxon>
        <taxon>Deinococcaceae</taxon>
        <taxon>Deinococcus</taxon>
    </lineage>
</organism>
<evidence type="ECO:0000313" key="5">
    <source>
        <dbReference type="EMBL" id="ANE42612.1"/>
    </source>
</evidence>
<dbReference type="EC" id="5.2.1.8" evidence="3"/>
<dbReference type="GO" id="GO:0003755">
    <property type="term" value="F:peptidyl-prolyl cis-trans isomerase activity"/>
    <property type="evidence" value="ECO:0007669"/>
    <property type="project" value="UniProtKB-UniRule"/>
</dbReference>
<dbReference type="EMBL" id="CP011387">
    <property type="protein sequence ID" value="ANE42612.1"/>
    <property type="molecule type" value="Genomic_DNA"/>
</dbReference>
<evidence type="ECO:0000256" key="3">
    <source>
        <dbReference type="RuleBase" id="RU363019"/>
    </source>
</evidence>
<gene>
    <name evidence="5" type="ORF">SU48_01250</name>
</gene>
<dbReference type="Gene3D" id="2.40.100.10">
    <property type="entry name" value="Cyclophilin-like"/>
    <property type="match status" value="1"/>
</dbReference>
<dbReference type="PATRIC" id="fig|1182568.3.peg.254"/>
<sequence>MSDAYTDLPQGFTVTPELSAERQIKFTAAPELGDGIEPGKDYRAVLDTSKGRLIVDLFADDAPVTVNSFAYLLRHHYYDGIKFHRVIDGFMAQAGDPTGTGSGGPGYDFEDEFGSDHRHDGKGVLSMANRGPGTNGSQFFVTFTATPHLNGKHTVFGRIVEGLDVLDRLTRIQPGYPGTPDIIEKAFLIERSQ</sequence>
<dbReference type="OrthoDB" id="9807797at2"/>
<dbReference type="PANTHER" id="PTHR45625">
    <property type="entry name" value="PEPTIDYL-PROLYL CIS-TRANS ISOMERASE-RELATED"/>
    <property type="match status" value="1"/>
</dbReference>
<protein>
    <recommendedName>
        <fullName evidence="3">Peptidyl-prolyl cis-trans isomerase</fullName>
        <shortName evidence="3">PPIase</shortName>
        <ecNumber evidence="3">5.2.1.8</ecNumber>
    </recommendedName>
</protein>
<dbReference type="SUPFAM" id="SSF50891">
    <property type="entry name" value="Cyclophilin-like"/>
    <property type="match status" value="1"/>
</dbReference>
<dbReference type="AlphaFoldDB" id="A0A172T6M2"/>
<evidence type="ECO:0000259" key="4">
    <source>
        <dbReference type="PROSITE" id="PS50072"/>
    </source>
</evidence>
<dbReference type="Pfam" id="PF00160">
    <property type="entry name" value="Pro_isomerase"/>
    <property type="match status" value="1"/>
</dbReference>
<dbReference type="InterPro" id="IPR029000">
    <property type="entry name" value="Cyclophilin-like_dom_sf"/>
</dbReference>
<dbReference type="InterPro" id="IPR002130">
    <property type="entry name" value="Cyclophilin-type_PPIase_dom"/>
</dbReference>
<keyword evidence="1 3" id="KW-0697">Rotamase</keyword>
<dbReference type="KEGG" id="dpu:SU48_01250"/>
<dbReference type="RefSeq" id="WP_064013660.1">
    <property type="nucleotide sequence ID" value="NZ_CP011387.1"/>
</dbReference>
<proteinExistence type="inferred from homology"/>
<dbReference type="Proteomes" id="UP000077363">
    <property type="component" value="Chromosome"/>
</dbReference>
<name>A0A172T6M2_9DEIO</name>
<dbReference type="STRING" id="1182568.SU48_01250"/>
<comment type="similarity">
    <text evidence="3">Belongs to the cyclophilin-type PPIase family.</text>
</comment>
<evidence type="ECO:0000256" key="2">
    <source>
        <dbReference type="ARBA" id="ARBA00023235"/>
    </source>
</evidence>
<reference evidence="5 6" key="1">
    <citation type="submission" date="2015-01" db="EMBL/GenBank/DDBJ databases">
        <title>Deinococcus puniceus/DY1/ whole genome sequencing.</title>
        <authorList>
            <person name="Kim M.K."/>
            <person name="Srinivasan S."/>
            <person name="Lee J.-J."/>
        </authorList>
    </citation>
    <scope>NUCLEOTIDE SEQUENCE [LARGE SCALE GENOMIC DNA]</scope>
    <source>
        <strain evidence="5 6">DY1</strain>
    </source>
</reference>
<comment type="function">
    <text evidence="3">PPIases accelerate the folding of proteins. It catalyzes the cis-trans isomerization of proline imidic peptide bonds in oligopeptides.</text>
</comment>
<evidence type="ECO:0000313" key="6">
    <source>
        <dbReference type="Proteomes" id="UP000077363"/>
    </source>
</evidence>
<dbReference type="CDD" id="cd00317">
    <property type="entry name" value="cyclophilin"/>
    <property type="match status" value="1"/>
</dbReference>
<keyword evidence="6" id="KW-1185">Reference proteome</keyword>
<accession>A0A172T6M2</accession>
<keyword evidence="2 3" id="KW-0413">Isomerase</keyword>
<dbReference type="InterPro" id="IPR044666">
    <property type="entry name" value="Cyclophilin_A-like"/>
</dbReference>